<keyword evidence="3" id="KW-0805">Transcription regulation</keyword>
<dbReference type="Pfam" id="PF00155">
    <property type="entry name" value="Aminotran_1_2"/>
    <property type="match status" value="1"/>
</dbReference>
<evidence type="ECO:0000313" key="7">
    <source>
        <dbReference type="EMBL" id="MFD1122111.1"/>
    </source>
</evidence>
<dbReference type="InterPro" id="IPR036388">
    <property type="entry name" value="WH-like_DNA-bd_sf"/>
</dbReference>
<name>A0ABW3PCT4_9PROT</name>
<dbReference type="Gene3D" id="3.90.1150.10">
    <property type="entry name" value="Aspartate Aminotransferase, domain 1"/>
    <property type="match status" value="1"/>
</dbReference>
<keyword evidence="2" id="KW-0663">Pyridoxal phosphate</keyword>
<dbReference type="Gene3D" id="3.40.640.10">
    <property type="entry name" value="Type I PLP-dependent aspartate aminotransferase-like (Major domain)"/>
    <property type="match status" value="1"/>
</dbReference>
<dbReference type="CDD" id="cd00609">
    <property type="entry name" value="AAT_like"/>
    <property type="match status" value="1"/>
</dbReference>
<sequence length="478" mass="53495">MKKYEIIAEEIASTIQQGLLKRGDKLPSIRQIQALKQVNASTVFQAYYLLEARGLLVTRPRSGYYVAGPLRTERLLAPASPTHSGLPTTLQVSDLVFTMLDRIKDPQHVPFGSAFPSPLHFPLSKLADHMVAAVRRMQPSDTVSDIGQGDVELRRQIALRYQLDGTQTDAADIVVTNGALEALNLSLAAVTQPGDCVIIESPSFYAALQAIERMGLRAIEVPSHPEHGIDLQALEQAIIQHKPKACWVMTNFQNPTGSLMPEASKQALVALITRHQLPLIEDDVYRELYFGKQRPLPAKAWDTEGWVMHCSSFSKSLAPGYRVGWVSAGRFTEQITRLKISTTLATSIPAQQALANYLAKGGYDKYLRQLRHQLMLQQLQFSQAIHQYFPEQVRFNLPQGGYFFWMQLPQQCDCLPLFQQAIAHNISLAPGCMFSSQQQYANFFRFNYGHPLNAHSLQAIQTLGKQITQISSKTDMVF</sequence>
<dbReference type="PANTHER" id="PTHR46577">
    <property type="entry name" value="HTH-TYPE TRANSCRIPTIONAL REGULATORY PROTEIN GABR"/>
    <property type="match status" value="1"/>
</dbReference>
<gene>
    <name evidence="7" type="ORF">ACFQ2T_06320</name>
</gene>
<keyword evidence="5" id="KW-0804">Transcription</keyword>
<evidence type="ECO:0000313" key="8">
    <source>
        <dbReference type="Proteomes" id="UP001597206"/>
    </source>
</evidence>
<dbReference type="EMBL" id="JBHTLN010000001">
    <property type="protein sequence ID" value="MFD1122111.1"/>
    <property type="molecule type" value="Genomic_DNA"/>
</dbReference>
<dbReference type="PANTHER" id="PTHR46577:SF2">
    <property type="entry name" value="TRANSCRIPTIONAL REGULATORY PROTEIN"/>
    <property type="match status" value="1"/>
</dbReference>
<evidence type="ECO:0000256" key="3">
    <source>
        <dbReference type="ARBA" id="ARBA00023015"/>
    </source>
</evidence>
<dbReference type="RefSeq" id="WP_379031998.1">
    <property type="nucleotide sequence ID" value="NZ_JBHTLN010000001.1"/>
</dbReference>
<dbReference type="Gene3D" id="1.10.10.10">
    <property type="entry name" value="Winged helix-like DNA-binding domain superfamily/Winged helix DNA-binding domain"/>
    <property type="match status" value="1"/>
</dbReference>
<dbReference type="CDD" id="cd07377">
    <property type="entry name" value="WHTH_GntR"/>
    <property type="match status" value="1"/>
</dbReference>
<comment type="caution">
    <text evidence="7">The sequence shown here is derived from an EMBL/GenBank/DDBJ whole genome shotgun (WGS) entry which is preliminary data.</text>
</comment>
<dbReference type="Pfam" id="PF00392">
    <property type="entry name" value="GntR"/>
    <property type="match status" value="1"/>
</dbReference>
<dbReference type="InterPro" id="IPR051446">
    <property type="entry name" value="HTH_trans_reg/aminotransferase"/>
</dbReference>
<organism evidence="7 8">
    <name type="scientific">Methylophilus flavus</name>
    <dbReference type="NCBI Taxonomy" id="640084"/>
    <lineage>
        <taxon>Bacteria</taxon>
        <taxon>Pseudomonadati</taxon>
        <taxon>Pseudomonadota</taxon>
        <taxon>Betaproteobacteria</taxon>
        <taxon>Nitrosomonadales</taxon>
        <taxon>Methylophilaceae</taxon>
        <taxon>Methylophilus</taxon>
    </lineage>
</organism>
<protein>
    <submittedName>
        <fullName evidence="7">PLP-dependent aminotransferase family protein</fullName>
    </submittedName>
</protein>
<dbReference type="InterPro" id="IPR015421">
    <property type="entry name" value="PyrdxlP-dep_Trfase_major"/>
</dbReference>
<dbReference type="InterPro" id="IPR015422">
    <property type="entry name" value="PyrdxlP-dep_Trfase_small"/>
</dbReference>
<proteinExistence type="inferred from homology"/>
<evidence type="ECO:0000256" key="1">
    <source>
        <dbReference type="ARBA" id="ARBA00005384"/>
    </source>
</evidence>
<dbReference type="Proteomes" id="UP001597206">
    <property type="component" value="Unassembled WGS sequence"/>
</dbReference>
<keyword evidence="7" id="KW-0808">Transferase</keyword>
<dbReference type="PROSITE" id="PS50949">
    <property type="entry name" value="HTH_GNTR"/>
    <property type="match status" value="1"/>
</dbReference>
<evidence type="ECO:0000256" key="2">
    <source>
        <dbReference type="ARBA" id="ARBA00022898"/>
    </source>
</evidence>
<dbReference type="GO" id="GO:0008483">
    <property type="term" value="F:transaminase activity"/>
    <property type="evidence" value="ECO:0007669"/>
    <property type="project" value="UniProtKB-KW"/>
</dbReference>
<comment type="similarity">
    <text evidence="1">In the C-terminal section; belongs to the class-I pyridoxal-phosphate-dependent aminotransferase family.</text>
</comment>
<keyword evidence="7" id="KW-0032">Aminotransferase</keyword>
<dbReference type="SUPFAM" id="SSF46785">
    <property type="entry name" value="Winged helix' DNA-binding domain"/>
    <property type="match status" value="1"/>
</dbReference>
<keyword evidence="4" id="KW-0238">DNA-binding</keyword>
<reference evidence="8" key="1">
    <citation type="journal article" date="2019" name="Int. J. Syst. Evol. Microbiol.">
        <title>The Global Catalogue of Microorganisms (GCM) 10K type strain sequencing project: providing services to taxonomists for standard genome sequencing and annotation.</title>
        <authorList>
            <consortium name="The Broad Institute Genomics Platform"/>
            <consortium name="The Broad Institute Genome Sequencing Center for Infectious Disease"/>
            <person name="Wu L."/>
            <person name="Ma J."/>
        </authorList>
    </citation>
    <scope>NUCLEOTIDE SEQUENCE [LARGE SCALE GENOMIC DNA]</scope>
    <source>
        <strain evidence="8">CCUG 58411</strain>
    </source>
</reference>
<dbReference type="SUPFAM" id="SSF53383">
    <property type="entry name" value="PLP-dependent transferases"/>
    <property type="match status" value="1"/>
</dbReference>
<dbReference type="SMART" id="SM00345">
    <property type="entry name" value="HTH_GNTR"/>
    <property type="match status" value="1"/>
</dbReference>
<evidence type="ECO:0000259" key="6">
    <source>
        <dbReference type="PROSITE" id="PS50949"/>
    </source>
</evidence>
<accession>A0ABW3PCT4</accession>
<evidence type="ECO:0000256" key="4">
    <source>
        <dbReference type="ARBA" id="ARBA00023125"/>
    </source>
</evidence>
<dbReference type="InterPro" id="IPR000524">
    <property type="entry name" value="Tscrpt_reg_HTH_GntR"/>
</dbReference>
<feature type="domain" description="HTH gntR-type" evidence="6">
    <location>
        <begin position="1"/>
        <end position="69"/>
    </location>
</feature>
<keyword evidence="8" id="KW-1185">Reference proteome</keyword>
<dbReference type="InterPro" id="IPR004839">
    <property type="entry name" value="Aminotransferase_I/II_large"/>
</dbReference>
<dbReference type="InterPro" id="IPR036390">
    <property type="entry name" value="WH_DNA-bd_sf"/>
</dbReference>
<evidence type="ECO:0000256" key="5">
    <source>
        <dbReference type="ARBA" id="ARBA00023163"/>
    </source>
</evidence>
<dbReference type="InterPro" id="IPR015424">
    <property type="entry name" value="PyrdxlP-dep_Trfase"/>
</dbReference>